<dbReference type="GO" id="GO:0005783">
    <property type="term" value="C:endoplasmic reticulum"/>
    <property type="evidence" value="ECO:0007669"/>
    <property type="project" value="TreeGrafter"/>
</dbReference>
<dbReference type="InterPro" id="IPR036249">
    <property type="entry name" value="Thioredoxin-like_sf"/>
</dbReference>
<evidence type="ECO:0000259" key="3">
    <source>
        <dbReference type="PROSITE" id="PS50033"/>
    </source>
</evidence>
<dbReference type="GO" id="GO:0036503">
    <property type="term" value="P:ERAD pathway"/>
    <property type="evidence" value="ECO:0007669"/>
    <property type="project" value="TreeGrafter"/>
</dbReference>
<feature type="compositionally biased region" description="Acidic residues" evidence="2">
    <location>
        <begin position="555"/>
        <end position="566"/>
    </location>
</feature>
<dbReference type="Gene3D" id="3.10.20.90">
    <property type="entry name" value="Phosphatidylinositol 3-kinase Catalytic Subunit, Chain A, domain 1"/>
    <property type="match status" value="1"/>
</dbReference>
<dbReference type="SUPFAM" id="SSF54236">
    <property type="entry name" value="Ubiquitin-like"/>
    <property type="match status" value="1"/>
</dbReference>
<dbReference type="GO" id="GO:0043130">
    <property type="term" value="F:ubiquitin binding"/>
    <property type="evidence" value="ECO:0007669"/>
    <property type="project" value="TreeGrafter"/>
</dbReference>
<feature type="region of interest" description="Disordered" evidence="2">
    <location>
        <begin position="533"/>
        <end position="566"/>
    </location>
</feature>
<name>S8FFG2_FOMSC</name>
<dbReference type="InterPro" id="IPR006577">
    <property type="entry name" value="UAS"/>
</dbReference>
<dbReference type="OrthoDB" id="1026733at2759"/>
<feature type="region of interest" description="Disordered" evidence="2">
    <location>
        <begin position="1"/>
        <end position="23"/>
    </location>
</feature>
<dbReference type="InterPro" id="IPR050730">
    <property type="entry name" value="UBX_domain-protein"/>
</dbReference>
<dbReference type="PANTHER" id="PTHR23322">
    <property type="entry name" value="FAS-ASSOCIATED PROTEIN"/>
    <property type="match status" value="1"/>
</dbReference>
<dbReference type="PANTHER" id="PTHR23322:SF1">
    <property type="entry name" value="FAS-ASSOCIATED FACTOR 2"/>
    <property type="match status" value="1"/>
</dbReference>
<dbReference type="InterPro" id="IPR029071">
    <property type="entry name" value="Ubiquitin-like_domsf"/>
</dbReference>
<dbReference type="FunCoup" id="S8FFG2">
    <property type="interactions" value="818"/>
</dbReference>
<keyword evidence="1" id="KW-0175">Coiled coil</keyword>
<dbReference type="STRING" id="743788.S8FFG2"/>
<dbReference type="EMBL" id="KE504179">
    <property type="protein sequence ID" value="EPS97134.1"/>
    <property type="molecule type" value="Genomic_DNA"/>
</dbReference>
<proteinExistence type="predicted"/>
<accession>S8FFG2</accession>
<evidence type="ECO:0000256" key="2">
    <source>
        <dbReference type="SAM" id="MobiDB-lite"/>
    </source>
</evidence>
<feature type="region of interest" description="Disordered" evidence="2">
    <location>
        <begin position="337"/>
        <end position="376"/>
    </location>
</feature>
<sequence>MIFENGIPTTAPRSPSPRPSAHMEEFDIDDSAQGLLGSPRGGREFQRVRPSTAGALSIRPLRAVLAILALPLRLLTSVLRFIFRILRIPFPQFVPFTWSNLQYRPLGPRSGAEGRALDPRAQAERWVRALEEETGAVCVGRARARRAEAGSGSVASGADAAGPSGLTSRAAMYGEEDGVTKLLPDFFLGSYEEFVRMCERNAKIGCVVLVSEEHDDVPEFKRSTLTDPTLLKLIQENEIMVWGGDIRDREAWSAAQKLQATTYPCVAFIALQQRRLGGSGSSTSPVLTVLSRHQGPSIPSTSAPTAPQTLSTHLTEQLLPRVTPFLGKLRAQAAEREHERQLRAEQDRAFEESRRRDRERIEARQSEERRRAAAEARAQEDALAQEEARRAWEAHRMAWRRYLRRGLVVREPRPGETGRGKTVRVGLRMPDGRRAVRFFGESDTLSALYAYVDSMFIPKELPESADPAAPPADGALGEAGLVQGIESSGRAPEKWWGFKLWLAYPRKEVVWEPAKRLGDVEALKGGGQLVVESAADEESAKAKGKQRATDVTASAEDEDDGYETED</sequence>
<dbReference type="Pfam" id="PF00789">
    <property type="entry name" value="UBX"/>
    <property type="match status" value="1"/>
</dbReference>
<dbReference type="SUPFAM" id="SSF52833">
    <property type="entry name" value="Thioredoxin-like"/>
    <property type="match status" value="1"/>
</dbReference>
<protein>
    <recommendedName>
        <fullName evidence="3">UBX domain-containing protein</fullName>
    </recommendedName>
</protein>
<dbReference type="InterPro" id="IPR001012">
    <property type="entry name" value="UBX_dom"/>
</dbReference>
<dbReference type="eggNOG" id="KOG1363">
    <property type="taxonomic scope" value="Eukaryota"/>
</dbReference>
<dbReference type="HOGENOM" id="CLU_020031_1_0_1"/>
<dbReference type="SMART" id="SM00594">
    <property type="entry name" value="UAS"/>
    <property type="match status" value="1"/>
</dbReference>
<dbReference type="AlphaFoldDB" id="S8FFG2"/>
<feature type="domain" description="UBX" evidence="3">
    <location>
        <begin position="418"/>
        <end position="507"/>
    </location>
</feature>
<dbReference type="InParanoid" id="S8FFG2"/>
<reference evidence="4 5" key="1">
    <citation type="journal article" date="2012" name="Science">
        <title>The Paleozoic origin of enzymatic lignin decomposition reconstructed from 31 fungal genomes.</title>
        <authorList>
            <person name="Floudas D."/>
            <person name="Binder M."/>
            <person name="Riley R."/>
            <person name="Barry K."/>
            <person name="Blanchette R.A."/>
            <person name="Henrissat B."/>
            <person name="Martinez A.T."/>
            <person name="Otillar R."/>
            <person name="Spatafora J.W."/>
            <person name="Yadav J.S."/>
            <person name="Aerts A."/>
            <person name="Benoit I."/>
            <person name="Boyd A."/>
            <person name="Carlson A."/>
            <person name="Copeland A."/>
            <person name="Coutinho P.M."/>
            <person name="de Vries R.P."/>
            <person name="Ferreira P."/>
            <person name="Findley K."/>
            <person name="Foster B."/>
            <person name="Gaskell J."/>
            <person name="Glotzer D."/>
            <person name="Gorecki P."/>
            <person name="Heitman J."/>
            <person name="Hesse C."/>
            <person name="Hori C."/>
            <person name="Igarashi K."/>
            <person name="Jurgens J.A."/>
            <person name="Kallen N."/>
            <person name="Kersten P."/>
            <person name="Kohler A."/>
            <person name="Kuees U."/>
            <person name="Kumar T.K.A."/>
            <person name="Kuo A."/>
            <person name="LaButti K."/>
            <person name="Larrondo L.F."/>
            <person name="Lindquist E."/>
            <person name="Ling A."/>
            <person name="Lombard V."/>
            <person name="Lucas S."/>
            <person name="Lundell T."/>
            <person name="Martin R."/>
            <person name="McLaughlin D.J."/>
            <person name="Morgenstern I."/>
            <person name="Morin E."/>
            <person name="Murat C."/>
            <person name="Nagy L.G."/>
            <person name="Nolan M."/>
            <person name="Ohm R.A."/>
            <person name="Patyshakuliyeva A."/>
            <person name="Rokas A."/>
            <person name="Ruiz-Duenas F.J."/>
            <person name="Sabat G."/>
            <person name="Salamov A."/>
            <person name="Samejima M."/>
            <person name="Schmutz J."/>
            <person name="Slot J.C."/>
            <person name="St John F."/>
            <person name="Stenlid J."/>
            <person name="Sun H."/>
            <person name="Sun S."/>
            <person name="Syed K."/>
            <person name="Tsang A."/>
            <person name="Wiebenga A."/>
            <person name="Young D."/>
            <person name="Pisabarro A."/>
            <person name="Eastwood D.C."/>
            <person name="Martin F."/>
            <person name="Cullen D."/>
            <person name="Grigoriev I.V."/>
            <person name="Hibbett D.S."/>
        </authorList>
    </citation>
    <scope>NUCLEOTIDE SEQUENCE</scope>
    <source>
        <strain evidence="5">FP-58527</strain>
    </source>
</reference>
<keyword evidence="5" id="KW-1185">Reference proteome</keyword>
<dbReference type="PROSITE" id="PS50033">
    <property type="entry name" value="UBX"/>
    <property type="match status" value="1"/>
</dbReference>
<gene>
    <name evidence="4" type="ORF">FOMPIDRAFT_110679</name>
</gene>
<evidence type="ECO:0000256" key="1">
    <source>
        <dbReference type="ARBA" id="ARBA00023054"/>
    </source>
</evidence>
<organism evidence="4 5">
    <name type="scientific">Fomitopsis schrenkii</name>
    <name type="common">Brown rot fungus</name>
    <dbReference type="NCBI Taxonomy" id="2126942"/>
    <lineage>
        <taxon>Eukaryota</taxon>
        <taxon>Fungi</taxon>
        <taxon>Dikarya</taxon>
        <taxon>Basidiomycota</taxon>
        <taxon>Agaricomycotina</taxon>
        <taxon>Agaricomycetes</taxon>
        <taxon>Polyporales</taxon>
        <taxon>Fomitopsis</taxon>
    </lineage>
</organism>
<dbReference type="Gene3D" id="3.40.30.10">
    <property type="entry name" value="Glutaredoxin"/>
    <property type="match status" value="1"/>
</dbReference>
<evidence type="ECO:0000313" key="4">
    <source>
        <dbReference type="EMBL" id="EPS97134.1"/>
    </source>
</evidence>
<evidence type="ECO:0000313" key="5">
    <source>
        <dbReference type="Proteomes" id="UP000015241"/>
    </source>
</evidence>
<dbReference type="Proteomes" id="UP000015241">
    <property type="component" value="Unassembled WGS sequence"/>
</dbReference>